<organism evidence="1 2">
    <name type="scientific">Exocentrus adspersus</name>
    <dbReference type="NCBI Taxonomy" id="1586481"/>
    <lineage>
        <taxon>Eukaryota</taxon>
        <taxon>Metazoa</taxon>
        <taxon>Ecdysozoa</taxon>
        <taxon>Arthropoda</taxon>
        <taxon>Hexapoda</taxon>
        <taxon>Insecta</taxon>
        <taxon>Pterygota</taxon>
        <taxon>Neoptera</taxon>
        <taxon>Endopterygota</taxon>
        <taxon>Coleoptera</taxon>
        <taxon>Polyphaga</taxon>
        <taxon>Cucujiformia</taxon>
        <taxon>Chrysomeloidea</taxon>
        <taxon>Cerambycidae</taxon>
        <taxon>Lamiinae</taxon>
        <taxon>Acanthocinini</taxon>
        <taxon>Exocentrus</taxon>
    </lineage>
</organism>
<evidence type="ECO:0000313" key="1">
    <source>
        <dbReference type="EMBL" id="KAJ8921268.1"/>
    </source>
</evidence>
<reference evidence="1 2" key="1">
    <citation type="journal article" date="2023" name="Insect Mol. Biol.">
        <title>Genome sequencing provides insights into the evolution of gene families encoding plant cell wall-degrading enzymes in longhorned beetles.</title>
        <authorList>
            <person name="Shin N.R."/>
            <person name="Okamura Y."/>
            <person name="Kirsch R."/>
            <person name="Pauchet Y."/>
        </authorList>
    </citation>
    <scope>NUCLEOTIDE SEQUENCE [LARGE SCALE GENOMIC DNA]</scope>
    <source>
        <strain evidence="1">EAD_L_NR</strain>
    </source>
</reference>
<comment type="caution">
    <text evidence="1">The sequence shown here is derived from an EMBL/GenBank/DDBJ whole genome shotgun (WGS) entry which is preliminary data.</text>
</comment>
<sequence length="110" mass="12502">MELLPDVSSPTAVDIFKGDEVVDEVLLMVFISASYGREDSARRGPTVSAPLSPVVANYFMEKFEQQVVDQAVTKPKCWFRYVDDTFVIWPHGRDKLQEFLGHLNSINPRI</sequence>
<gene>
    <name evidence="1" type="ORF">NQ315_013740</name>
</gene>
<dbReference type="PANTHER" id="PTHR21301:SF10">
    <property type="entry name" value="REVERSE TRANSCRIPTASE DOMAIN-CONTAINING PROTEIN"/>
    <property type="match status" value="1"/>
</dbReference>
<evidence type="ECO:0008006" key="3">
    <source>
        <dbReference type="Google" id="ProtNLM"/>
    </source>
</evidence>
<protein>
    <recommendedName>
        <fullName evidence="3">Reverse transcriptase domain-containing protein</fullName>
    </recommendedName>
</protein>
<dbReference type="AlphaFoldDB" id="A0AAV8W426"/>
<keyword evidence="2" id="KW-1185">Reference proteome</keyword>
<accession>A0AAV8W426</accession>
<evidence type="ECO:0000313" key="2">
    <source>
        <dbReference type="Proteomes" id="UP001159042"/>
    </source>
</evidence>
<dbReference type="EMBL" id="JANEYG010000011">
    <property type="protein sequence ID" value="KAJ8921268.1"/>
    <property type="molecule type" value="Genomic_DNA"/>
</dbReference>
<name>A0AAV8W426_9CUCU</name>
<proteinExistence type="predicted"/>
<dbReference type="Proteomes" id="UP001159042">
    <property type="component" value="Unassembled WGS sequence"/>
</dbReference>
<dbReference type="PANTHER" id="PTHR21301">
    <property type="entry name" value="REVERSE TRANSCRIPTASE"/>
    <property type="match status" value="1"/>
</dbReference>